<protein>
    <recommendedName>
        <fullName evidence="4">CCHC-type domain-containing protein</fullName>
    </recommendedName>
</protein>
<feature type="domain" description="CCHC-type" evidence="4">
    <location>
        <begin position="238"/>
        <end position="254"/>
    </location>
</feature>
<dbReference type="Pfam" id="PF00098">
    <property type="entry name" value="zf-CCHC"/>
    <property type="match status" value="2"/>
</dbReference>
<dbReference type="Proteomes" id="UP000265515">
    <property type="component" value="Unassembled WGS sequence"/>
</dbReference>
<proteinExistence type="predicted"/>
<comment type="caution">
    <text evidence="5">The sequence shown here is derived from an EMBL/GenBank/DDBJ whole genome shotgun (WGS) entry which is preliminary data.</text>
</comment>
<organism evidence="5 6">
    <name type="scientific">Chara braunii</name>
    <name type="common">Braun's stonewort</name>
    <dbReference type="NCBI Taxonomy" id="69332"/>
    <lineage>
        <taxon>Eukaryota</taxon>
        <taxon>Viridiplantae</taxon>
        <taxon>Streptophyta</taxon>
        <taxon>Charophyceae</taxon>
        <taxon>Charales</taxon>
        <taxon>Characeae</taxon>
        <taxon>Chara</taxon>
    </lineage>
</organism>
<dbReference type="Gramene" id="GBG93290">
    <property type="protein sequence ID" value="GBG93290"/>
    <property type="gene ID" value="CBR_g63156"/>
</dbReference>
<evidence type="ECO:0000259" key="4">
    <source>
        <dbReference type="PROSITE" id="PS50158"/>
    </source>
</evidence>
<feature type="region of interest" description="Disordered" evidence="3">
    <location>
        <begin position="440"/>
        <end position="527"/>
    </location>
</feature>
<dbReference type="GO" id="GO:0008270">
    <property type="term" value="F:zinc ion binding"/>
    <property type="evidence" value="ECO:0007669"/>
    <property type="project" value="UniProtKB-KW"/>
</dbReference>
<dbReference type="InterPro" id="IPR036875">
    <property type="entry name" value="Znf_CCHC_sf"/>
</dbReference>
<dbReference type="PANTHER" id="PTHR23002">
    <property type="entry name" value="ZINC FINGER CCHC DOMAIN CONTAINING PROTEIN"/>
    <property type="match status" value="1"/>
</dbReference>
<name>A0A388MFF8_CHABU</name>
<evidence type="ECO:0000256" key="1">
    <source>
        <dbReference type="PROSITE-ProRule" id="PRU00047"/>
    </source>
</evidence>
<gene>
    <name evidence="5" type="ORF">CBR_g63156</name>
</gene>
<keyword evidence="1" id="KW-0479">Metal-binding</keyword>
<dbReference type="EMBL" id="BFEA01001385">
    <property type="protein sequence ID" value="GBG93290.1"/>
    <property type="molecule type" value="Genomic_DNA"/>
</dbReference>
<evidence type="ECO:0000256" key="3">
    <source>
        <dbReference type="SAM" id="MobiDB-lite"/>
    </source>
</evidence>
<dbReference type="Gene3D" id="4.10.60.10">
    <property type="entry name" value="Zinc finger, CCHC-type"/>
    <property type="match status" value="2"/>
</dbReference>
<feature type="domain" description="CCHC-type" evidence="4">
    <location>
        <begin position="62"/>
        <end position="78"/>
    </location>
</feature>
<evidence type="ECO:0000313" key="5">
    <source>
        <dbReference type="EMBL" id="GBG93290.1"/>
    </source>
</evidence>
<keyword evidence="1" id="KW-0863">Zinc-finger</keyword>
<dbReference type="SMART" id="SM00343">
    <property type="entry name" value="ZnF_C2HC"/>
    <property type="match status" value="2"/>
</dbReference>
<keyword evidence="6" id="KW-1185">Reference proteome</keyword>
<keyword evidence="2" id="KW-0175">Coiled coil</keyword>
<keyword evidence="1" id="KW-0862">Zinc</keyword>
<evidence type="ECO:0000313" key="6">
    <source>
        <dbReference type="Proteomes" id="UP000265515"/>
    </source>
</evidence>
<accession>A0A388MFF8</accession>
<dbReference type="InterPro" id="IPR051714">
    <property type="entry name" value="Znf_CCHC_NABP"/>
</dbReference>
<dbReference type="GO" id="GO:0003676">
    <property type="term" value="F:nucleic acid binding"/>
    <property type="evidence" value="ECO:0007669"/>
    <property type="project" value="InterPro"/>
</dbReference>
<dbReference type="SUPFAM" id="SSF57756">
    <property type="entry name" value="Retrovirus zinc finger-like domains"/>
    <property type="match status" value="2"/>
</dbReference>
<feature type="coiled-coil region" evidence="2">
    <location>
        <begin position="280"/>
        <end position="313"/>
    </location>
</feature>
<feature type="compositionally biased region" description="Acidic residues" evidence="3">
    <location>
        <begin position="444"/>
        <end position="456"/>
    </location>
</feature>
<reference evidence="5 6" key="1">
    <citation type="journal article" date="2018" name="Cell">
        <title>The Chara Genome: Secondary Complexity and Implications for Plant Terrestrialization.</title>
        <authorList>
            <person name="Nishiyama T."/>
            <person name="Sakayama H."/>
            <person name="Vries J.D."/>
            <person name="Buschmann H."/>
            <person name="Saint-Marcoux D."/>
            <person name="Ullrich K.K."/>
            <person name="Haas F.B."/>
            <person name="Vanderstraeten L."/>
            <person name="Becker D."/>
            <person name="Lang D."/>
            <person name="Vosolsobe S."/>
            <person name="Rombauts S."/>
            <person name="Wilhelmsson P.K.I."/>
            <person name="Janitza P."/>
            <person name="Kern R."/>
            <person name="Heyl A."/>
            <person name="Rumpler F."/>
            <person name="Villalobos L.I.A.C."/>
            <person name="Clay J.M."/>
            <person name="Skokan R."/>
            <person name="Toyoda A."/>
            <person name="Suzuki Y."/>
            <person name="Kagoshima H."/>
            <person name="Schijlen E."/>
            <person name="Tajeshwar N."/>
            <person name="Catarino B."/>
            <person name="Hetherington A.J."/>
            <person name="Saltykova A."/>
            <person name="Bonnot C."/>
            <person name="Breuninger H."/>
            <person name="Symeonidi A."/>
            <person name="Radhakrishnan G.V."/>
            <person name="Van Nieuwerburgh F."/>
            <person name="Deforce D."/>
            <person name="Chang C."/>
            <person name="Karol K.G."/>
            <person name="Hedrich R."/>
            <person name="Ulvskov P."/>
            <person name="Glockner G."/>
            <person name="Delwiche C.F."/>
            <person name="Petrasek J."/>
            <person name="Van de Peer Y."/>
            <person name="Friml J."/>
            <person name="Beilby M."/>
            <person name="Dolan L."/>
            <person name="Kohara Y."/>
            <person name="Sugano S."/>
            <person name="Fujiyama A."/>
            <person name="Delaux P.-M."/>
            <person name="Quint M."/>
            <person name="TheiBen G."/>
            <person name="Hagemann M."/>
            <person name="Harholt J."/>
            <person name="Dunand C."/>
            <person name="Zachgo S."/>
            <person name="Langdale J."/>
            <person name="Maumus F."/>
            <person name="Straeten D.V.D."/>
            <person name="Gould S.B."/>
            <person name="Rensing S.A."/>
        </authorList>
    </citation>
    <scope>NUCLEOTIDE SEQUENCE [LARGE SCALE GENOMIC DNA]</scope>
    <source>
        <strain evidence="5 6">S276</strain>
    </source>
</reference>
<feature type="coiled-coil region" evidence="2">
    <location>
        <begin position="107"/>
        <end position="137"/>
    </location>
</feature>
<feature type="compositionally biased region" description="Basic and acidic residues" evidence="3">
    <location>
        <begin position="458"/>
        <end position="496"/>
    </location>
</feature>
<evidence type="ECO:0000256" key="2">
    <source>
        <dbReference type="SAM" id="Coils"/>
    </source>
</evidence>
<dbReference type="AlphaFoldDB" id="A0A388MFF8"/>
<dbReference type="InterPro" id="IPR001878">
    <property type="entry name" value="Znf_CCHC"/>
</dbReference>
<dbReference type="PROSITE" id="PS50158">
    <property type="entry name" value="ZF_CCHC"/>
    <property type="match status" value="2"/>
</dbReference>
<sequence length="710" mass="78087">MHSPVGQLQMQVTPMGFTNAVAETQRRMLTVAEEMFPEKCKPYIDDNPIKGARYKDETEGSKCFNCGGEGHFARECPSNQSTVAPRGGNGVSNATTPARYWTPWRNYNEDAEEKEFLRQLIQEKRKEQAKKREFEEKRKMDEMIRLEIERNSEAVETRVLSKIGRQFLEAREEVRRDEVRVTRTPVPVYRHTGFKEYADKGLEEIEDEMQNCRLSIFGNVLLGGVSFGEVPMAAQGSKCFNCGGEGHFARECPSNRSTAAHGDGNDVSNATTPARYWTPRRNYNEDAEEKELLRQLIQEKREEQAKKREFEEKRKMDEMIRLEIERNSEAVEARVMFKIGGEELGSPRGHSHEEAQPVVRLTEYRRVGCGYVLPWQRDEGMLDCQAGLEAEPVRTGMRRGMTEEEIARQVALITRDPIGASAPPSADAVFGKRACIFRSYPREDDSDEEPVPEAPDDPALRIPREINETHDDPDSEETRADTARRAADRADREMLGERSFGAHSGRSLPRAAHRRGGGTVGSSSGGWDATIATVVDKIASAAAAAVLEELAVSMLEEEAPAARGAATVDGQVAAAGGEAGGAAAVEVEEAVAVEEEEAPSAAVMEGGVAGLVEEEIAAQAKVQRGGDDERLMQQFLTEELDPVIAGFERQRGYCVQGGVMAREDVAEGVAAEAVDEALPGGAEAADVAVEGRPQAVDEAVQAGQRRDEGL</sequence>